<name>T0L9P6_9MICR</name>
<dbReference type="EMBL" id="KE647164">
    <property type="protein sequence ID" value="EQB61224.1"/>
    <property type="molecule type" value="Genomic_DNA"/>
</dbReference>
<protein>
    <submittedName>
        <fullName evidence="2">Uncharacterized protein</fullName>
    </submittedName>
</protein>
<evidence type="ECO:0000256" key="1">
    <source>
        <dbReference type="SAM" id="MobiDB-lite"/>
    </source>
</evidence>
<organism evidence="2 3">
    <name type="scientific">Vairimorpha apis BRL 01</name>
    <dbReference type="NCBI Taxonomy" id="1037528"/>
    <lineage>
        <taxon>Eukaryota</taxon>
        <taxon>Fungi</taxon>
        <taxon>Fungi incertae sedis</taxon>
        <taxon>Microsporidia</taxon>
        <taxon>Nosematidae</taxon>
        <taxon>Vairimorpha</taxon>
    </lineage>
</organism>
<sequence>MSPEIKSDYEIMCRLSGINDSMCQINGMELESGIDRNDKDGIDKNGMYKYSVDGNKKLTYGIDSNEKYNYRFESNVNNEKYDKYRFNSNNKYAIDSNVNKDGIKSNGMLLKTDHENNDKYKITDKNNDKKSNTNKLLPISNKNNEILPNFNIEKKSNKKRNYYKI</sequence>
<dbReference type="HOGENOM" id="CLU_1611262_0_0_1"/>
<feature type="compositionally biased region" description="Basic and acidic residues" evidence="1">
    <location>
        <begin position="121"/>
        <end position="131"/>
    </location>
</feature>
<proteinExistence type="predicted"/>
<dbReference type="Proteomes" id="UP000053780">
    <property type="component" value="Unassembled WGS sequence"/>
</dbReference>
<feature type="region of interest" description="Disordered" evidence="1">
    <location>
        <begin position="121"/>
        <end position="140"/>
    </location>
</feature>
<accession>T0L9P6</accession>
<dbReference type="VEuPathDB" id="MicrosporidiaDB:NAPIS_ORF01205"/>
<evidence type="ECO:0000313" key="3">
    <source>
        <dbReference type="Proteomes" id="UP000053780"/>
    </source>
</evidence>
<keyword evidence="3" id="KW-1185">Reference proteome</keyword>
<reference evidence="2 3" key="1">
    <citation type="journal article" date="2013" name="BMC Genomics">
        <title>Genome sequencing and comparative genomics of honey bee microsporidia, Nosema apis reveal novel insights into host-parasite interactions.</title>
        <authorList>
            <person name="Chen Yp."/>
            <person name="Pettis J.S."/>
            <person name="Zhao Y."/>
            <person name="Liu X."/>
            <person name="Tallon L.J."/>
            <person name="Sadzewicz L.D."/>
            <person name="Li R."/>
            <person name="Zheng H."/>
            <person name="Huang S."/>
            <person name="Zhang X."/>
            <person name="Hamilton M.C."/>
            <person name="Pernal S.F."/>
            <person name="Melathopoulos A.P."/>
            <person name="Yan X."/>
            <person name="Evans J.D."/>
        </authorList>
    </citation>
    <scope>NUCLEOTIDE SEQUENCE [LARGE SCALE GENOMIC DNA]</scope>
    <source>
        <strain evidence="2 3">BRL 01</strain>
    </source>
</reference>
<gene>
    <name evidence="2" type="ORF">NAPIS_ORF01205</name>
</gene>
<dbReference type="AlphaFoldDB" id="T0L9P6"/>
<evidence type="ECO:0000313" key="2">
    <source>
        <dbReference type="EMBL" id="EQB61224.1"/>
    </source>
</evidence>